<reference evidence="4" key="1">
    <citation type="journal article" date="2019" name="Int. J. Syst. Evol. Microbiol.">
        <title>The Global Catalogue of Microorganisms (GCM) 10K type strain sequencing project: providing services to taxonomists for standard genome sequencing and annotation.</title>
        <authorList>
            <consortium name="The Broad Institute Genomics Platform"/>
            <consortium name="The Broad Institute Genome Sequencing Center for Infectious Disease"/>
            <person name="Wu L."/>
            <person name="Ma J."/>
        </authorList>
    </citation>
    <scope>NUCLEOTIDE SEQUENCE [LARGE SCALE GENOMIC DNA]</scope>
    <source>
        <strain evidence="4">JCM 3325</strain>
    </source>
</reference>
<protein>
    <submittedName>
        <fullName evidence="3">Uncharacterized protein</fullName>
    </submittedName>
</protein>
<feature type="compositionally biased region" description="Low complexity" evidence="1">
    <location>
        <begin position="501"/>
        <end position="522"/>
    </location>
</feature>
<evidence type="ECO:0000313" key="3">
    <source>
        <dbReference type="EMBL" id="GAA2421526.1"/>
    </source>
</evidence>
<feature type="region of interest" description="Disordered" evidence="1">
    <location>
        <begin position="631"/>
        <end position="706"/>
    </location>
</feature>
<feature type="compositionally biased region" description="Polar residues" evidence="1">
    <location>
        <begin position="484"/>
        <end position="497"/>
    </location>
</feature>
<dbReference type="Proteomes" id="UP001501231">
    <property type="component" value="Unassembled WGS sequence"/>
</dbReference>
<keyword evidence="4" id="KW-1185">Reference proteome</keyword>
<feature type="region of interest" description="Disordered" evidence="1">
    <location>
        <begin position="484"/>
        <end position="561"/>
    </location>
</feature>
<feature type="compositionally biased region" description="Pro residues" evidence="1">
    <location>
        <begin position="675"/>
        <end position="706"/>
    </location>
</feature>
<evidence type="ECO:0000256" key="1">
    <source>
        <dbReference type="SAM" id="MobiDB-lite"/>
    </source>
</evidence>
<keyword evidence="2" id="KW-1133">Transmembrane helix</keyword>
<sequence length="706" mass="76529">MRGGIDHHAFLSRRARLFDPDPRLGWVFRDRWWFLRPFPEPSPRQQPLPDYLARRMAATRQAADRRLRRTLPAGLAAAAILLLFAAFSAQSLSRTPVPVGFLLLALIAATPSAAMTLFAVRQRNSARDAHELAQRQTTGDHEDQTRQWQARKQAHDAAEHARLDGLSEWGAVPCPTRRLDVFGGTLWSWEALLTTYGTSALAAPLLVLDLSRELVSRELITLAQQAGKGVDVQLLPSRQSSATLLVDLPPRELVDAIVESMHGGTPDTARAERSMDDRILTAICGALGGDITLARITAALRALMGEPDTSGALTRDERRRIANELFTVEYRRQAHASLSRIESYLHPLEDLGTEPREGTGAGFLTVVALDSQARNVRSELLTDLIVQWVTHRIAATADSTPALLVAGADELARRHLERLSDSCERRGVPLTFLFRRLREASAEVIGGGAVAFMRLGNHEDATRAADYIGREYRFVLSQITKNIGGNESHTQTDTTGESDSETLSTSRTTGTSTNWGTSRSSGATYSGGEMFPDRSTNRQSGTNRGGSSSTSDTTGTATSTSRNWSAAYSFAEGTNWSDADTTQRVYEYVIEPVTLQHLPDHALLLIESAPGGGRTLTPVECDPSIITLERVSTSPLPEPPAPQQALTTGAPSTTPQWTAAPPAAPTPRAPLSHEPGPPPGHQTGPRPGPPPRHRPPGPPPLFGGKS</sequence>
<dbReference type="EMBL" id="BAAARW010000012">
    <property type="protein sequence ID" value="GAA2421526.1"/>
    <property type="molecule type" value="Genomic_DNA"/>
</dbReference>
<keyword evidence="2" id="KW-0812">Transmembrane</keyword>
<organism evidence="3 4">
    <name type="scientific">Actinomadura vinacea</name>
    <dbReference type="NCBI Taxonomy" id="115336"/>
    <lineage>
        <taxon>Bacteria</taxon>
        <taxon>Bacillati</taxon>
        <taxon>Actinomycetota</taxon>
        <taxon>Actinomycetes</taxon>
        <taxon>Streptosporangiales</taxon>
        <taxon>Thermomonosporaceae</taxon>
        <taxon>Actinomadura</taxon>
    </lineage>
</organism>
<feature type="compositionally biased region" description="Low complexity" evidence="1">
    <location>
        <begin position="540"/>
        <end position="561"/>
    </location>
</feature>
<feature type="transmembrane region" description="Helical" evidence="2">
    <location>
        <begin position="70"/>
        <end position="89"/>
    </location>
</feature>
<comment type="caution">
    <text evidence="3">The sequence shown here is derived from an EMBL/GenBank/DDBJ whole genome shotgun (WGS) entry which is preliminary data.</text>
</comment>
<dbReference type="RefSeq" id="WP_344590159.1">
    <property type="nucleotide sequence ID" value="NZ_BAAARW010000012.1"/>
</dbReference>
<gene>
    <name evidence="3" type="ORF">GCM10010191_36320</name>
</gene>
<evidence type="ECO:0000313" key="4">
    <source>
        <dbReference type="Proteomes" id="UP001501231"/>
    </source>
</evidence>
<keyword evidence="2" id="KW-0472">Membrane</keyword>
<feature type="compositionally biased region" description="Low complexity" evidence="1">
    <location>
        <begin position="643"/>
        <end position="661"/>
    </location>
</feature>
<proteinExistence type="predicted"/>
<evidence type="ECO:0000256" key="2">
    <source>
        <dbReference type="SAM" id="Phobius"/>
    </source>
</evidence>
<name>A0ABP5W7Y5_9ACTN</name>
<accession>A0ABP5W7Y5</accession>
<feature type="transmembrane region" description="Helical" evidence="2">
    <location>
        <begin position="101"/>
        <end position="120"/>
    </location>
</feature>